<evidence type="ECO:0000259" key="6">
    <source>
        <dbReference type="PROSITE" id="PS50059"/>
    </source>
</evidence>
<comment type="caution">
    <text evidence="7">The sequence shown here is derived from an EMBL/GenBank/DDBJ whole genome shotgun (WGS) entry which is preliminary data.</text>
</comment>
<dbReference type="SUPFAM" id="SSF54534">
    <property type="entry name" value="FKBP-like"/>
    <property type="match status" value="2"/>
</dbReference>
<dbReference type="PANTHER" id="PTHR43811:SF19">
    <property type="entry name" value="39 KDA FK506-BINDING NUCLEAR PROTEIN"/>
    <property type="match status" value="1"/>
</dbReference>
<comment type="catalytic activity">
    <reaction evidence="1 5">
        <text>[protein]-peptidylproline (omega=180) = [protein]-peptidylproline (omega=0)</text>
        <dbReference type="Rhea" id="RHEA:16237"/>
        <dbReference type="Rhea" id="RHEA-COMP:10747"/>
        <dbReference type="Rhea" id="RHEA-COMP:10748"/>
        <dbReference type="ChEBI" id="CHEBI:83833"/>
        <dbReference type="ChEBI" id="CHEBI:83834"/>
        <dbReference type="EC" id="5.2.1.8"/>
    </reaction>
</comment>
<proteinExistence type="predicted"/>
<keyword evidence="8" id="KW-1185">Reference proteome</keyword>
<reference evidence="7 8" key="1">
    <citation type="journal article" date="2015" name="Genome Biol. Evol.">
        <title>Comparative Genomics of a Bacterivorous Green Alga Reveals Evolutionary Causalities and Consequences of Phago-Mixotrophic Mode of Nutrition.</title>
        <authorList>
            <person name="Burns J.A."/>
            <person name="Paasch A."/>
            <person name="Narechania A."/>
            <person name="Kim E."/>
        </authorList>
    </citation>
    <scope>NUCLEOTIDE SEQUENCE [LARGE SCALE GENOMIC DNA]</scope>
    <source>
        <strain evidence="7 8">PLY_AMNH</strain>
    </source>
</reference>
<dbReference type="PANTHER" id="PTHR43811">
    <property type="entry name" value="FKBP-TYPE PEPTIDYL-PROLYL CIS-TRANS ISOMERASE FKPA"/>
    <property type="match status" value="1"/>
</dbReference>
<dbReference type="InterPro" id="IPR046357">
    <property type="entry name" value="PPIase_dom_sf"/>
</dbReference>
<keyword evidence="3 5" id="KW-0697">Rotamase</keyword>
<protein>
    <recommendedName>
        <fullName evidence="2 5">peptidylprolyl isomerase</fullName>
        <ecNumber evidence="2 5">5.2.1.8</ecNumber>
    </recommendedName>
</protein>
<dbReference type="EMBL" id="LGRX02006505">
    <property type="protein sequence ID" value="KAK3276529.1"/>
    <property type="molecule type" value="Genomic_DNA"/>
</dbReference>
<dbReference type="AlphaFoldDB" id="A0AAE0L9B7"/>
<dbReference type="Gene3D" id="3.10.50.40">
    <property type="match status" value="2"/>
</dbReference>
<dbReference type="Pfam" id="PF00254">
    <property type="entry name" value="FKBP_C"/>
    <property type="match status" value="2"/>
</dbReference>
<dbReference type="Proteomes" id="UP001190700">
    <property type="component" value="Unassembled WGS sequence"/>
</dbReference>
<accession>A0AAE0L9B7</accession>
<feature type="domain" description="PPIase FKBP-type" evidence="6">
    <location>
        <begin position="246"/>
        <end position="289"/>
    </location>
</feature>
<feature type="non-terminal residue" evidence="7">
    <location>
        <position position="289"/>
    </location>
</feature>
<organism evidence="7 8">
    <name type="scientific">Cymbomonas tetramitiformis</name>
    <dbReference type="NCBI Taxonomy" id="36881"/>
    <lineage>
        <taxon>Eukaryota</taxon>
        <taxon>Viridiplantae</taxon>
        <taxon>Chlorophyta</taxon>
        <taxon>Pyramimonadophyceae</taxon>
        <taxon>Pyramimonadales</taxon>
        <taxon>Pyramimonadaceae</taxon>
        <taxon>Cymbomonas</taxon>
    </lineage>
</organism>
<evidence type="ECO:0000313" key="8">
    <source>
        <dbReference type="Proteomes" id="UP001190700"/>
    </source>
</evidence>
<keyword evidence="4 5" id="KW-0413">Isomerase</keyword>
<evidence type="ECO:0000256" key="3">
    <source>
        <dbReference type="ARBA" id="ARBA00023110"/>
    </source>
</evidence>
<dbReference type="GO" id="GO:0003755">
    <property type="term" value="F:peptidyl-prolyl cis-trans isomerase activity"/>
    <property type="evidence" value="ECO:0007669"/>
    <property type="project" value="UniProtKB-KW"/>
</dbReference>
<dbReference type="InterPro" id="IPR001179">
    <property type="entry name" value="PPIase_FKBP_dom"/>
</dbReference>
<evidence type="ECO:0000256" key="4">
    <source>
        <dbReference type="ARBA" id="ARBA00023235"/>
    </source>
</evidence>
<name>A0AAE0L9B7_9CHLO</name>
<evidence type="ECO:0000256" key="5">
    <source>
        <dbReference type="PROSITE-ProRule" id="PRU00277"/>
    </source>
</evidence>
<evidence type="ECO:0000256" key="1">
    <source>
        <dbReference type="ARBA" id="ARBA00000971"/>
    </source>
</evidence>
<feature type="domain" description="PPIase FKBP-type" evidence="6">
    <location>
        <begin position="121"/>
        <end position="203"/>
    </location>
</feature>
<evidence type="ECO:0000256" key="2">
    <source>
        <dbReference type="ARBA" id="ARBA00013194"/>
    </source>
</evidence>
<gene>
    <name evidence="7" type="ORF">CYMTET_15401</name>
</gene>
<evidence type="ECO:0000313" key="7">
    <source>
        <dbReference type="EMBL" id="KAK3276529.1"/>
    </source>
</evidence>
<dbReference type="PROSITE" id="PS50059">
    <property type="entry name" value="FKBP_PPIASE"/>
    <property type="match status" value="2"/>
</dbReference>
<sequence length="289" mass="30917">MSRSLSAVNLTQKLVVRTACLRGQRLQGCRKVEPPSKVLQITGCSDKSFFASRRESLFASVVTIGTTHPSQARAFSFGARNDIPAPDDVAAPPTDAEFTASGLASVVLQAGTSDGMSPVAADKVTVDYTGWTTDGKMFDSSVSRGKKATFPLNAVIKGWTEGLQLMVPGEKRRFWIPEELAYKGMPGRPKGMLVFDVELFSIQATPKPPPVPEDVAGVPENAEVTASGLASRVLIEGVGETRPSASQTVTVNYSGWTLDGELFDSSIPRGQPISFPLNRVIKGWTEGVQ</sequence>
<dbReference type="EC" id="5.2.1.8" evidence="2 5"/>